<evidence type="ECO:0000313" key="1">
    <source>
        <dbReference type="Ensembl" id="ENSOARP00020030285.2"/>
    </source>
</evidence>
<reference evidence="1" key="1">
    <citation type="submission" date="2020-11" db="EMBL/GenBank/DDBJ databases">
        <authorList>
            <person name="Davenport K.M."/>
            <person name="Bickhart D.M."/>
            <person name="Smith T.P.L."/>
            <person name="Murdoch B.M."/>
            <person name="Rosen B.D."/>
        </authorList>
    </citation>
    <scope>NUCLEOTIDE SEQUENCE [LARGE SCALE GENOMIC DNA]</scope>
    <source>
        <strain evidence="1">OAR_USU_Benz2616</strain>
    </source>
</reference>
<sequence>MPGSATALRQERLKKTHARPVPLGLFTINEEDEQQKNGHSRRPKVPDGNKVQDKKTAASHRPSTTISGQNSNHSGNKPDPPPVLRVDDRQRLARERREEREKQLAAREIVWLEREERARQHYEKHLEERKKKLEEQRLKEERRRAAVEEKRRQRLEEDKERHEAVVRRTMERSQKPKQKQNRWSWGGALHGSPSIHNTARRLQLSPWESSVVNRLLTPTHAFLARSKSTAALSGNSASCSPINITPYRAAHSRNPLERPKFFVTPPEGSARRRTVHGTAGYKREKERENVPFHLTSGSQRSLSPSHPKARSPASSRLWLPSKSFPHLPGTPRPAPATPPGPVKAAPAQLRPPSPGNIRPVKREVRVESERKDPEKEPQKVSSEPSLKGRTPLVKVEESTVEEGTPDETEPALAAPAAASAPAPAPASTPAPTPAPSSTLTASASPKTSAGTTDPEEATRLLAEKRRLAREQREKEEREKREKEELERQKREELAQKVAEERSRREEEARQLEAELAREREEQLRRQEEERAQREREEMERIRKQKEEEARVREEAERVRQEREKHFQREEQERLERKKRLEEIMKRTRRTEASDKKTVDQRNGDITKGTPTGGTAVSTLPNMTNSPGSEEPEASTHVVTSHQSKVTVDSTPSLEKQPSENGISVQNENFEEIINLPIGSKPSRLDVTNSENPDIPLNPILAFDDEGTLGPLPQVDGVQTQQTAEVI</sequence>
<protein>
    <submittedName>
        <fullName evidence="1">Microtubule associated protein 7</fullName>
    </submittedName>
</protein>
<reference evidence="1" key="3">
    <citation type="submission" date="2025-09" db="UniProtKB">
        <authorList>
            <consortium name="Ensembl"/>
        </authorList>
    </citation>
    <scope>IDENTIFICATION</scope>
</reference>
<name>A0AC11CH19_SHEEP</name>
<proteinExistence type="predicted"/>
<accession>A0AC11CH19</accession>
<reference evidence="1" key="2">
    <citation type="submission" date="2025-08" db="UniProtKB">
        <authorList>
            <consortium name="Ensembl"/>
        </authorList>
    </citation>
    <scope>IDENTIFICATION</scope>
</reference>
<organism evidence="1">
    <name type="scientific">Ovis aries</name>
    <name type="common">Sheep</name>
    <dbReference type="NCBI Taxonomy" id="9940"/>
    <lineage>
        <taxon>Eukaryota</taxon>
        <taxon>Metazoa</taxon>
        <taxon>Chordata</taxon>
        <taxon>Craniata</taxon>
        <taxon>Vertebrata</taxon>
        <taxon>Euteleostomi</taxon>
        <taxon>Mammalia</taxon>
        <taxon>Eutheria</taxon>
        <taxon>Laurasiatheria</taxon>
        <taxon>Artiodactyla</taxon>
        <taxon>Ruminantia</taxon>
        <taxon>Pecora</taxon>
        <taxon>Bovidae</taxon>
        <taxon>Caprinae</taxon>
        <taxon>Ovis</taxon>
    </lineage>
</organism>
<dbReference type="Ensembl" id="ENSOART00020036610.2">
    <property type="protein sequence ID" value="ENSOARP00020030285.2"/>
    <property type="gene ID" value="ENSOARG00020022779.2"/>
</dbReference>
<gene>
    <name evidence="1" type="primary">MAP7</name>
</gene>